<evidence type="ECO:0000256" key="5">
    <source>
        <dbReference type="ARBA" id="ARBA00022723"/>
    </source>
</evidence>
<dbReference type="PANTHER" id="PTHR23418:SF0">
    <property type="entry name" value="ACIREDUCTONE DIOXYGENASE"/>
    <property type="match status" value="1"/>
</dbReference>
<protein>
    <recommendedName>
        <fullName evidence="10">acireductone dioxygenase (Fe(2+)-requiring)</fullName>
        <ecNumber evidence="10">1.13.11.54</ecNumber>
    </recommendedName>
</protein>
<feature type="non-terminal residue" evidence="12">
    <location>
        <position position="84"/>
    </location>
</feature>
<dbReference type="Proteomes" id="UP001217089">
    <property type="component" value="Unassembled WGS sequence"/>
</dbReference>
<dbReference type="Gene3D" id="2.60.120.10">
    <property type="entry name" value="Jelly Rolls"/>
    <property type="match status" value="1"/>
</dbReference>
<dbReference type="Pfam" id="PF03079">
    <property type="entry name" value="ARD"/>
    <property type="match status" value="1"/>
</dbReference>
<keyword evidence="6" id="KW-0223">Dioxygenase</keyword>
<dbReference type="InterPro" id="IPR014710">
    <property type="entry name" value="RmlC-like_jellyroll"/>
</dbReference>
<evidence type="ECO:0000313" key="13">
    <source>
        <dbReference type="Proteomes" id="UP001217089"/>
    </source>
</evidence>
<dbReference type="InterPro" id="IPR011051">
    <property type="entry name" value="RmlC_Cupin_sf"/>
</dbReference>
<dbReference type="InterPro" id="IPR004313">
    <property type="entry name" value="ARD"/>
</dbReference>
<organism evidence="12 13">
    <name type="scientific">Tegillarca granosa</name>
    <name type="common">Malaysian cockle</name>
    <name type="synonym">Anadara granosa</name>
    <dbReference type="NCBI Taxonomy" id="220873"/>
    <lineage>
        <taxon>Eukaryota</taxon>
        <taxon>Metazoa</taxon>
        <taxon>Spiralia</taxon>
        <taxon>Lophotrochozoa</taxon>
        <taxon>Mollusca</taxon>
        <taxon>Bivalvia</taxon>
        <taxon>Autobranchia</taxon>
        <taxon>Pteriomorphia</taxon>
        <taxon>Arcoida</taxon>
        <taxon>Arcoidea</taxon>
        <taxon>Arcidae</taxon>
        <taxon>Tegillarca</taxon>
    </lineage>
</organism>
<evidence type="ECO:0000313" key="12">
    <source>
        <dbReference type="EMBL" id="KAJ8322153.1"/>
    </source>
</evidence>
<evidence type="ECO:0000256" key="11">
    <source>
        <dbReference type="SAM" id="MobiDB-lite"/>
    </source>
</evidence>
<dbReference type="EC" id="1.13.11.54" evidence="10"/>
<keyword evidence="5" id="KW-0479">Metal-binding</keyword>
<accession>A0ABQ9G2E8</accession>
<proteinExistence type="predicted"/>
<comment type="catalytic activity">
    <reaction evidence="1">
        <text>1,2-dihydroxy-5-(methylsulfanyl)pent-1-en-3-one + O2 = 4-methylsulfanyl-2-oxobutanoate + formate + 2 H(+)</text>
        <dbReference type="Rhea" id="RHEA:24504"/>
        <dbReference type="ChEBI" id="CHEBI:15378"/>
        <dbReference type="ChEBI" id="CHEBI:15379"/>
        <dbReference type="ChEBI" id="CHEBI:15740"/>
        <dbReference type="ChEBI" id="CHEBI:16723"/>
        <dbReference type="ChEBI" id="CHEBI:49252"/>
        <dbReference type="EC" id="1.13.11.54"/>
    </reaction>
</comment>
<keyword evidence="8" id="KW-0408">Iron</keyword>
<keyword evidence="7" id="KW-0560">Oxidoreductase</keyword>
<evidence type="ECO:0000256" key="8">
    <source>
        <dbReference type="ARBA" id="ARBA00023004"/>
    </source>
</evidence>
<feature type="region of interest" description="Disordered" evidence="11">
    <location>
        <begin position="1"/>
        <end position="23"/>
    </location>
</feature>
<evidence type="ECO:0000256" key="2">
    <source>
        <dbReference type="ARBA" id="ARBA00001954"/>
    </source>
</evidence>
<keyword evidence="13" id="KW-1185">Reference proteome</keyword>
<comment type="cofactor">
    <cofactor evidence="2">
        <name>Fe(2+)</name>
        <dbReference type="ChEBI" id="CHEBI:29033"/>
    </cofactor>
</comment>
<evidence type="ECO:0000256" key="9">
    <source>
        <dbReference type="ARBA" id="ARBA00023167"/>
    </source>
</evidence>
<dbReference type="PANTHER" id="PTHR23418">
    <property type="entry name" value="ACIREDUCTONE DIOXYGENASE"/>
    <property type="match status" value="1"/>
</dbReference>
<evidence type="ECO:0000256" key="1">
    <source>
        <dbReference type="ARBA" id="ARBA00000428"/>
    </source>
</evidence>
<evidence type="ECO:0000256" key="7">
    <source>
        <dbReference type="ARBA" id="ARBA00023002"/>
    </source>
</evidence>
<comment type="caution">
    <text evidence="12">The sequence shown here is derived from an EMBL/GenBank/DDBJ whole genome shotgun (WGS) entry which is preliminary data.</text>
</comment>
<sequence length="84" mass="10019">MVSAWYMDGVDGDQRAPHKTDPIQPVTLKELEKLGVLYFEVNDENRLQEIRKERNYTYEDEITCSPDKLPNYETKKANSYWYLK</sequence>
<name>A0ABQ9G2E8_TEGGR</name>
<keyword evidence="4" id="KW-0028">Amino-acid biosynthesis</keyword>
<evidence type="ECO:0000256" key="6">
    <source>
        <dbReference type="ARBA" id="ARBA00022964"/>
    </source>
</evidence>
<dbReference type="EMBL" id="JARBDR010000018">
    <property type="protein sequence ID" value="KAJ8322153.1"/>
    <property type="molecule type" value="Genomic_DNA"/>
</dbReference>
<reference evidence="12 13" key="1">
    <citation type="submission" date="2022-12" db="EMBL/GenBank/DDBJ databases">
        <title>Chromosome-level genome of Tegillarca granosa.</title>
        <authorList>
            <person name="Kim J."/>
        </authorList>
    </citation>
    <scope>NUCLEOTIDE SEQUENCE [LARGE SCALE GENOMIC DNA]</scope>
    <source>
        <strain evidence="12">Teg-2019</strain>
        <tissue evidence="12">Adductor muscle</tissue>
    </source>
</reference>
<keyword evidence="3" id="KW-0533">Nickel</keyword>
<evidence type="ECO:0000256" key="4">
    <source>
        <dbReference type="ARBA" id="ARBA00022605"/>
    </source>
</evidence>
<keyword evidence="9" id="KW-0486">Methionine biosynthesis</keyword>
<evidence type="ECO:0000256" key="3">
    <source>
        <dbReference type="ARBA" id="ARBA00022596"/>
    </source>
</evidence>
<feature type="compositionally biased region" description="Basic and acidic residues" evidence="11">
    <location>
        <begin position="12"/>
        <end position="21"/>
    </location>
</feature>
<evidence type="ECO:0000256" key="10">
    <source>
        <dbReference type="ARBA" id="ARBA00039005"/>
    </source>
</evidence>
<dbReference type="SUPFAM" id="SSF51182">
    <property type="entry name" value="RmlC-like cupins"/>
    <property type="match status" value="1"/>
</dbReference>
<gene>
    <name evidence="12" type="ORF">KUTeg_000624</name>
</gene>